<dbReference type="InterPro" id="IPR013249">
    <property type="entry name" value="RNA_pol_sigma70_r4_t2"/>
</dbReference>
<evidence type="ECO:0008006" key="10">
    <source>
        <dbReference type="Google" id="ProtNLM"/>
    </source>
</evidence>
<dbReference type="KEGG" id="cphy:B5808_08365"/>
<dbReference type="Gene3D" id="1.10.1740.10">
    <property type="match status" value="1"/>
</dbReference>
<evidence type="ECO:0000256" key="1">
    <source>
        <dbReference type="ARBA" id="ARBA00010641"/>
    </source>
</evidence>
<evidence type="ECO:0000256" key="2">
    <source>
        <dbReference type="ARBA" id="ARBA00023015"/>
    </source>
</evidence>
<evidence type="ECO:0000313" key="9">
    <source>
        <dbReference type="Proteomes" id="UP000192775"/>
    </source>
</evidence>
<dbReference type="InterPro" id="IPR013324">
    <property type="entry name" value="RNA_pol_sigma_r3/r4-like"/>
</dbReference>
<dbReference type="Gene3D" id="1.10.10.10">
    <property type="entry name" value="Winged helix-like DNA-binding domain superfamily/Winged helix DNA-binding domain"/>
    <property type="match status" value="1"/>
</dbReference>
<dbReference type="AlphaFoldDB" id="A0A1X9LJ56"/>
<dbReference type="GO" id="GO:0016987">
    <property type="term" value="F:sigma factor activity"/>
    <property type="evidence" value="ECO:0007669"/>
    <property type="project" value="UniProtKB-KW"/>
</dbReference>
<evidence type="ECO:0000256" key="4">
    <source>
        <dbReference type="ARBA" id="ARBA00023125"/>
    </source>
</evidence>
<dbReference type="EMBL" id="CP020715">
    <property type="protein sequence ID" value="ARJ05225.1"/>
    <property type="molecule type" value="Genomic_DNA"/>
</dbReference>
<dbReference type="Pfam" id="PF04542">
    <property type="entry name" value="Sigma70_r2"/>
    <property type="match status" value="1"/>
</dbReference>
<dbReference type="NCBIfam" id="TIGR02937">
    <property type="entry name" value="sigma70-ECF"/>
    <property type="match status" value="1"/>
</dbReference>
<proteinExistence type="inferred from homology"/>
<dbReference type="InterPro" id="IPR014284">
    <property type="entry name" value="RNA_pol_sigma-70_dom"/>
</dbReference>
<dbReference type="PANTHER" id="PTHR43133">
    <property type="entry name" value="RNA POLYMERASE ECF-TYPE SIGMA FACTO"/>
    <property type="match status" value="1"/>
</dbReference>
<protein>
    <recommendedName>
        <fullName evidence="10">RNA polymerase subunit sigma-70</fullName>
    </recommendedName>
</protein>
<name>A0A1X9LJ56_9MICO</name>
<evidence type="ECO:0000256" key="3">
    <source>
        <dbReference type="ARBA" id="ARBA00023082"/>
    </source>
</evidence>
<feature type="domain" description="RNA polymerase sigma factor 70 region 4 type 2" evidence="7">
    <location>
        <begin position="131"/>
        <end position="182"/>
    </location>
</feature>
<keyword evidence="3" id="KW-0731">Sigma factor</keyword>
<feature type="domain" description="RNA polymerase sigma-70 region 2" evidence="6">
    <location>
        <begin position="34"/>
        <end position="100"/>
    </location>
</feature>
<dbReference type="GO" id="GO:0003677">
    <property type="term" value="F:DNA binding"/>
    <property type="evidence" value="ECO:0007669"/>
    <property type="project" value="UniProtKB-KW"/>
</dbReference>
<dbReference type="InterPro" id="IPR036388">
    <property type="entry name" value="WH-like_DNA-bd_sf"/>
</dbReference>
<keyword evidence="4" id="KW-0238">DNA-binding</keyword>
<evidence type="ECO:0000259" key="7">
    <source>
        <dbReference type="Pfam" id="PF08281"/>
    </source>
</evidence>
<evidence type="ECO:0000259" key="6">
    <source>
        <dbReference type="Pfam" id="PF04542"/>
    </source>
</evidence>
<evidence type="ECO:0000256" key="5">
    <source>
        <dbReference type="ARBA" id="ARBA00023163"/>
    </source>
</evidence>
<dbReference type="InterPro" id="IPR013325">
    <property type="entry name" value="RNA_pol_sigma_r2"/>
</dbReference>
<dbReference type="Proteomes" id="UP000192775">
    <property type="component" value="Chromosome"/>
</dbReference>
<gene>
    <name evidence="8" type="ORF">B5808_08365</name>
</gene>
<comment type="similarity">
    <text evidence="1">Belongs to the sigma-70 factor family. ECF subfamily.</text>
</comment>
<dbReference type="PANTHER" id="PTHR43133:SF8">
    <property type="entry name" value="RNA POLYMERASE SIGMA FACTOR HI_1459-RELATED"/>
    <property type="match status" value="1"/>
</dbReference>
<sequence>MSLRGMTRHPLDDAPDALLVARAGDGDVSAFEVIVRRYSRRLRAYASRMMGSSLESDDAVQDALIAAWDRIDTLEDGSVLRSWLMRIVTTKCLDRIRRRKDHLVLEESWTVSAPSVDLPERRAEAAAALGDLDAALSRLPDLQRQTWIMREWGGASYDEIGNALGIAPSTVRGLLARSRRTLMTDMEGWR</sequence>
<dbReference type="Pfam" id="PF08281">
    <property type="entry name" value="Sigma70_r4_2"/>
    <property type="match status" value="1"/>
</dbReference>
<keyword evidence="2" id="KW-0805">Transcription regulation</keyword>
<keyword evidence="5" id="KW-0804">Transcription</keyword>
<dbReference type="InterPro" id="IPR039425">
    <property type="entry name" value="RNA_pol_sigma-70-like"/>
</dbReference>
<evidence type="ECO:0000313" key="8">
    <source>
        <dbReference type="EMBL" id="ARJ05225.1"/>
    </source>
</evidence>
<dbReference type="GO" id="GO:0006352">
    <property type="term" value="P:DNA-templated transcription initiation"/>
    <property type="evidence" value="ECO:0007669"/>
    <property type="project" value="InterPro"/>
</dbReference>
<organism evidence="8 9">
    <name type="scientific">Cnuibacter physcomitrellae</name>
    <dbReference type="NCBI Taxonomy" id="1619308"/>
    <lineage>
        <taxon>Bacteria</taxon>
        <taxon>Bacillati</taxon>
        <taxon>Actinomycetota</taxon>
        <taxon>Actinomycetes</taxon>
        <taxon>Micrococcales</taxon>
        <taxon>Microbacteriaceae</taxon>
        <taxon>Cnuibacter</taxon>
    </lineage>
</organism>
<dbReference type="SUPFAM" id="SSF88946">
    <property type="entry name" value="Sigma2 domain of RNA polymerase sigma factors"/>
    <property type="match status" value="1"/>
</dbReference>
<accession>A0A1X9LJ56</accession>
<dbReference type="STRING" id="1619308.B5808_08365"/>
<dbReference type="InterPro" id="IPR007627">
    <property type="entry name" value="RNA_pol_sigma70_r2"/>
</dbReference>
<dbReference type="SUPFAM" id="SSF88659">
    <property type="entry name" value="Sigma3 and sigma4 domains of RNA polymerase sigma factors"/>
    <property type="match status" value="1"/>
</dbReference>
<reference evidence="8 9" key="1">
    <citation type="submission" date="2017-04" db="EMBL/GenBank/DDBJ databases">
        <authorList>
            <person name="Afonso C.L."/>
            <person name="Miller P.J."/>
            <person name="Scott M.A."/>
            <person name="Spackman E."/>
            <person name="Goraichik I."/>
            <person name="Dimitrov K.M."/>
            <person name="Suarez D.L."/>
            <person name="Swayne D.E."/>
        </authorList>
    </citation>
    <scope>NUCLEOTIDE SEQUENCE [LARGE SCALE GENOMIC DNA]</scope>
    <source>
        <strain evidence="9">XA(T)</strain>
    </source>
</reference>
<keyword evidence="9" id="KW-1185">Reference proteome</keyword>